<feature type="compositionally biased region" description="Low complexity" evidence="1">
    <location>
        <begin position="67"/>
        <end position="76"/>
    </location>
</feature>
<keyword evidence="2" id="KW-0614">Plasmid</keyword>
<dbReference type="AlphaFoldDB" id="A0A220SWU8"/>
<evidence type="ECO:0008006" key="3">
    <source>
        <dbReference type="Google" id="ProtNLM"/>
    </source>
</evidence>
<proteinExistence type="predicted"/>
<evidence type="ECO:0000313" key="2">
    <source>
        <dbReference type="EMBL" id="ASK38157.1"/>
    </source>
</evidence>
<accession>A0A220SWU8</accession>
<reference evidence="2" key="1">
    <citation type="submission" date="2016-09" db="EMBL/GenBank/DDBJ databases">
        <title>A plasmid goes viral.</title>
        <authorList>
            <person name="Erdmann S."/>
            <person name="Tschitschko B."/>
            <person name="Cavicchioli R."/>
        </authorList>
    </citation>
    <scope>NUCLEOTIDE SEQUENCE</scope>
    <source>
        <strain evidence="2">HLS1</strain>
        <plasmid evidence="2">pR1SE2</plasmid>
    </source>
</reference>
<geneLocation type="plasmid" evidence="2">
    <name>pR1SE2</name>
</geneLocation>
<sequence>MATEDNKFEDAYANHLDPLVAISRTGEIYWLEGYHRFAIASILELEEIPVYVLCRHEEWQRVRDALSTEPSSSLSSELEEYVNHPDTQDIDV</sequence>
<feature type="compositionally biased region" description="Basic and acidic residues" evidence="1">
    <location>
        <begin position="81"/>
        <end position="92"/>
    </location>
</feature>
<protein>
    <recommendedName>
        <fullName evidence="3">ParB/Sulfiredoxin domain-containing protein</fullName>
    </recommendedName>
</protein>
<feature type="region of interest" description="Disordered" evidence="1">
    <location>
        <begin position="66"/>
        <end position="92"/>
    </location>
</feature>
<name>A0A220SWU8_9EURY</name>
<dbReference type="EMBL" id="KX906370">
    <property type="protein sequence ID" value="ASK38157.1"/>
    <property type="molecule type" value="Genomic_DNA"/>
</dbReference>
<dbReference type="InterPro" id="IPR036086">
    <property type="entry name" value="ParB/Sulfiredoxin_sf"/>
</dbReference>
<dbReference type="SUPFAM" id="SSF110849">
    <property type="entry name" value="ParB/Sulfiredoxin"/>
    <property type="match status" value="1"/>
</dbReference>
<organism evidence="2">
    <name type="scientific">Halorubrum lacusprofundi</name>
    <dbReference type="NCBI Taxonomy" id="2247"/>
    <lineage>
        <taxon>Archaea</taxon>
        <taxon>Methanobacteriati</taxon>
        <taxon>Methanobacteriota</taxon>
        <taxon>Stenosarchaea group</taxon>
        <taxon>Halobacteria</taxon>
        <taxon>Halobacteriales</taxon>
        <taxon>Haloferacaceae</taxon>
        <taxon>Halorubrum</taxon>
    </lineage>
</organism>
<evidence type="ECO:0000256" key="1">
    <source>
        <dbReference type="SAM" id="MobiDB-lite"/>
    </source>
</evidence>